<dbReference type="GO" id="GO:0005737">
    <property type="term" value="C:cytoplasm"/>
    <property type="evidence" value="ECO:0007669"/>
    <property type="project" value="TreeGrafter"/>
</dbReference>
<dbReference type="GO" id="GO:0000724">
    <property type="term" value="P:double-strand break repair via homologous recombination"/>
    <property type="evidence" value="ECO:0007669"/>
    <property type="project" value="TreeGrafter"/>
</dbReference>
<dbReference type="PANTHER" id="PTHR46427">
    <property type="entry name" value="ANKYRIN REPEAT AND LEM DOMAIN-CONTAINING PROTEIN 1"/>
    <property type="match status" value="1"/>
</dbReference>
<dbReference type="AlphaFoldDB" id="A0AAD5QT48"/>
<dbReference type="EMBL" id="JAHQIW010003950">
    <property type="protein sequence ID" value="KAJ1360744.1"/>
    <property type="molecule type" value="Genomic_DNA"/>
</dbReference>
<dbReference type="GO" id="GO:0004520">
    <property type="term" value="F:DNA endonuclease activity"/>
    <property type="evidence" value="ECO:0007669"/>
    <property type="project" value="TreeGrafter"/>
</dbReference>
<evidence type="ECO:0000313" key="2">
    <source>
        <dbReference type="Proteomes" id="UP001196413"/>
    </source>
</evidence>
<dbReference type="GO" id="GO:0000712">
    <property type="term" value="P:resolution of meiotic recombination intermediates"/>
    <property type="evidence" value="ECO:0007669"/>
    <property type="project" value="TreeGrafter"/>
</dbReference>
<dbReference type="Pfam" id="PF22945">
    <property type="entry name" value="LEM-3_GIY-YIG"/>
    <property type="match status" value="1"/>
</dbReference>
<proteinExistence type="predicted"/>
<sequence length="192" mass="21494">MNDVKGVSVFTSVGIGHAGHLVIRKRGSRWMMRFGKSTSCMCGVARPQALYSFNFLCRKGSKARPLAHLIEARKQKDAKSTKLISNPKLQRINSIWESGNGVVCLQIYHSISDDEAYVREAALIDAIRLENLTNVKAGEYRGKSKSWTLAMKAEFGTYQLERAWGVLKMEGLRPIMPHALPDSPFSHVSRKT</sequence>
<comment type="caution">
    <text evidence="1">The sequence shown here is derived from an EMBL/GenBank/DDBJ whole genome shotgun (WGS) entry which is preliminary data.</text>
</comment>
<reference evidence="1" key="1">
    <citation type="submission" date="2021-06" db="EMBL/GenBank/DDBJ databases">
        <title>Parelaphostrongylus tenuis whole genome reference sequence.</title>
        <authorList>
            <person name="Garwood T.J."/>
            <person name="Larsen P.A."/>
            <person name="Fountain-Jones N.M."/>
            <person name="Garbe J.R."/>
            <person name="Macchietto M.G."/>
            <person name="Kania S.A."/>
            <person name="Gerhold R.W."/>
            <person name="Richards J.E."/>
            <person name="Wolf T.M."/>
        </authorList>
    </citation>
    <scope>NUCLEOTIDE SEQUENCE</scope>
    <source>
        <strain evidence="1">MNPRO001-30</strain>
        <tissue evidence="1">Meninges</tissue>
    </source>
</reference>
<accession>A0AAD5QT48</accession>
<dbReference type="PANTHER" id="PTHR46427:SF1">
    <property type="entry name" value="ANKYRIN REPEAT AND LEM DOMAIN-CONTAINING PROTEIN 1"/>
    <property type="match status" value="1"/>
</dbReference>
<gene>
    <name evidence="1" type="ORF">KIN20_019793</name>
</gene>
<protein>
    <submittedName>
        <fullName evidence="1">Uncharacterized protein</fullName>
    </submittedName>
</protein>
<dbReference type="Proteomes" id="UP001196413">
    <property type="component" value="Unassembled WGS sequence"/>
</dbReference>
<dbReference type="GO" id="GO:0005654">
    <property type="term" value="C:nucleoplasm"/>
    <property type="evidence" value="ECO:0007669"/>
    <property type="project" value="TreeGrafter"/>
</dbReference>
<name>A0AAD5QT48_PARTN</name>
<organism evidence="1 2">
    <name type="scientific">Parelaphostrongylus tenuis</name>
    <name type="common">Meningeal worm</name>
    <dbReference type="NCBI Taxonomy" id="148309"/>
    <lineage>
        <taxon>Eukaryota</taxon>
        <taxon>Metazoa</taxon>
        <taxon>Ecdysozoa</taxon>
        <taxon>Nematoda</taxon>
        <taxon>Chromadorea</taxon>
        <taxon>Rhabditida</taxon>
        <taxon>Rhabditina</taxon>
        <taxon>Rhabditomorpha</taxon>
        <taxon>Strongyloidea</taxon>
        <taxon>Metastrongylidae</taxon>
        <taxon>Parelaphostrongylus</taxon>
    </lineage>
</organism>
<keyword evidence="2" id="KW-1185">Reference proteome</keyword>
<dbReference type="InterPro" id="IPR034998">
    <property type="entry name" value="ANKLE1"/>
</dbReference>
<evidence type="ECO:0000313" key="1">
    <source>
        <dbReference type="EMBL" id="KAJ1360744.1"/>
    </source>
</evidence>